<keyword evidence="5" id="KW-0949">S-adenosyl-L-methionine</keyword>
<name>A0AA42IFA4_ACIJO</name>
<keyword evidence="6" id="KW-0680">Restriction system</keyword>
<comment type="caution">
    <text evidence="8">The sequence shown here is derived from an EMBL/GenBank/DDBJ whole genome shotgun (WGS) entry which is preliminary data.</text>
</comment>
<evidence type="ECO:0000256" key="3">
    <source>
        <dbReference type="ARBA" id="ARBA00022603"/>
    </source>
</evidence>
<dbReference type="GO" id="GO:0015667">
    <property type="term" value="F:site-specific DNA-methyltransferase (cytosine-N4-specific) activity"/>
    <property type="evidence" value="ECO:0007669"/>
    <property type="project" value="UniProtKB-EC"/>
</dbReference>
<evidence type="ECO:0000313" key="8">
    <source>
        <dbReference type="EMBL" id="MDH0655965.1"/>
    </source>
</evidence>
<dbReference type="Gene3D" id="3.40.50.150">
    <property type="entry name" value="Vaccinia Virus protein VP39"/>
    <property type="match status" value="2"/>
</dbReference>
<evidence type="ECO:0000256" key="5">
    <source>
        <dbReference type="ARBA" id="ARBA00022691"/>
    </source>
</evidence>
<dbReference type="SUPFAM" id="SSF53335">
    <property type="entry name" value="S-adenosyl-L-methionine-dependent methyltransferases"/>
    <property type="match status" value="2"/>
</dbReference>
<reference evidence="8" key="1">
    <citation type="submission" date="2022-09" db="EMBL/GenBank/DDBJ databases">
        <title>Intensive care unit water sources are persistently colonized with multi-drug resistant bacteria and are the site of extensive horizontal gene transfer of antibiotic resistance genes.</title>
        <authorList>
            <person name="Diorio-Toth L."/>
        </authorList>
    </citation>
    <scope>NUCLEOTIDE SEQUENCE</scope>
    <source>
        <strain evidence="8">GD03851</strain>
    </source>
</reference>
<evidence type="ECO:0000256" key="1">
    <source>
        <dbReference type="ARBA" id="ARBA00010203"/>
    </source>
</evidence>
<gene>
    <name evidence="8" type="ORF">N5D11_07515</name>
</gene>
<dbReference type="PROSITE" id="PS00093">
    <property type="entry name" value="N4_MTASE"/>
    <property type="match status" value="1"/>
</dbReference>
<dbReference type="InterPro" id="IPR029063">
    <property type="entry name" value="SAM-dependent_MTases_sf"/>
</dbReference>
<organism evidence="8 9">
    <name type="scientific">Acinetobacter johnsonii</name>
    <dbReference type="NCBI Taxonomy" id="40214"/>
    <lineage>
        <taxon>Bacteria</taxon>
        <taxon>Pseudomonadati</taxon>
        <taxon>Pseudomonadota</taxon>
        <taxon>Gammaproteobacteria</taxon>
        <taxon>Moraxellales</taxon>
        <taxon>Moraxellaceae</taxon>
        <taxon>Acinetobacter</taxon>
    </lineage>
</organism>
<evidence type="ECO:0000256" key="6">
    <source>
        <dbReference type="ARBA" id="ARBA00022747"/>
    </source>
</evidence>
<dbReference type="GO" id="GO:0003677">
    <property type="term" value="F:DNA binding"/>
    <property type="evidence" value="ECO:0007669"/>
    <property type="project" value="InterPro"/>
</dbReference>
<dbReference type="InterPro" id="IPR017985">
    <property type="entry name" value="MeTrfase_CN4_CS"/>
</dbReference>
<sequence length="399" mass="46166">MSDISFSSYRKNDIHGVSLYPATMIAPVQHKIMDSLFRNNDISSVYDPYHGSGTALFEAAKLDLNCNITGCDINPLAHLITYSKLKGVTQKIKDDIQSLFELIEKSPEYNFEFHNINKWFRIDIIESLKKIRWAITKITSKRNRAFFWIVFANIIRKYSNSRSSTYKLHIKDIVDINRLQNNVIRDFQNQIEKNYQKFNLRARNVTLLKGDVLKMSRKLSDRSVDLTITSPPYGDNGTTVPYGQFSSLALFWIDSNDLNLEGWELDNYSKIDRMSLGGQSKNVLSQFGNTLLEPYLSKISQEKQNKVINFFADYFISLDDICRVTDKYIVMTLGNRTVDRININLTEITSKYLEYNGFSLVDTLSRDIPMKRTPKLTSKVRNEAVSSMNEEFVIIHSRQ</sequence>
<comment type="similarity">
    <text evidence="1">Belongs to the N(4)/N(6)-methyltransferase family. N(4) subfamily.</text>
</comment>
<evidence type="ECO:0000256" key="7">
    <source>
        <dbReference type="ARBA" id="ARBA00049120"/>
    </source>
</evidence>
<comment type="catalytic activity">
    <reaction evidence="7">
        <text>a 2'-deoxycytidine in DNA + S-adenosyl-L-methionine = an N(4)-methyl-2'-deoxycytidine in DNA + S-adenosyl-L-homocysteine + H(+)</text>
        <dbReference type="Rhea" id="RHEA:16857"/>
        <dbReference type="Rhea" id="RHEA-COMP:11369"/>
        <dbReference type="Rhea" id="RHEA-COMP:13674"/>
        <dbReference type="ChEBI" id="CHEBI:15378"/>
        <dbReference type="ChEBI" id="CHEBI:57856"/>
        <dbReference type="ChEBI" id="CHEBI:59789"/>
        <dbReference type="ChEBI" id="CHEBI:85452"/>
        <dbReference type="ChEBI" id="CHEBI:137933"/>
        <dbReference type="EC" id="2.1.1.113"/>
    </reaction>
</comment>
<dbReference type="Proteomes" id="UP001161099">
    <property type="component" value="Unassembled WGS sequence"/>
</dbReference>
<dbReference type="EMBL" id="JAOCDR010000011">
    <property type="protein sequence ID" value="MDH0655965.1"/>
    <property type="molecule type" value="Genomic_DNA"/>
</dbReference>
<dbReference type="RefSeq" id="WP_201706358.1">
    <property type="nucleotide sequence ID" value="NZ_CP068195.1"/>
</dbReference>
<dbReference type="AlphaFoldDB" id="A0AA42IFA4"/>
<protein>
    <recommendedName>
        <fullName evidence="2">site-specific DNA-methyltransferase (cytosine-N(4)-specific)</fullName>
        <ecNumber evidence="2">2.1.1.113</ecNumber>
    </recommendedName>
</protein>
<keyword evidence="4" id="KW-0808">Transferase</keyword>
<accession>A0AA42IFA4</accession>
<dbReference type="GO" id="GO:0032259">
    <property type="term" value="P:methylation"/>
    <property type="evidence" value="ECO:0007669"/>
    <property type="project" value="UniProtKB-KW"/>
</dbReference>
<evidence type="ECO:0000256" key="4">
    <source>
        <dbReference type="ARBA" id="ARBA00022679"/>
    </source>
</evidence>
<evidence type="ECO:0000313" key="9">
    <source>
        <dbReference type="Proteomes" id="UP001161099"/>
    </source>
</evidence>
<keyword evidence="3 8" id="KW-0489">Methyltransferase</keyword>
<proteinExistence type="inferred from homology"/>
<dbReference type="GO" id="GO:0009307">
    <property type="term" value="P:DNA restriction-modification system"/>
    <property type="evidence" value="ECO:0007669"/>
    <property type="project" value="UniProtKB-KW"/>
</dbReference>
<evidence type="ECO:0000256" key="2">
    <source>
        <dbReference type="ARBA" id="ARBA00012185"/>
    </source>
</evidence>
<dbReference type="EC" id="2.1.1.113" evidence="2"/>